<feature type="region of interest" description="Disordered" evidence="1">
    <location>
        <begin position="230"/>
        <end position="257"/>
    </location>
</feature>
<name>A0A0C3QD13_9AGAM</name>
<dbReference type="EMBL" id="KN823106">
    <property type="protein sequence ID" value="KIO22584.1"/>
    <property type="molecule type" value="Genomic_DNA"/>
</dbReference>
<dbReference type="HOGENOM" id="CLU_681846_0_0_1"/>
<evidence type="ECO:0000313" key="4">
    <source>
        <dbReference type="Proteomes" id="UP000054248"/>
    </source>
</evidence>
<evidence type="ECO:0000256" key="1">
    <source>
        <dbReference type="SAM" id="MobiDB-lite"/>
    </source>
</evidence>
<feature type="domain" description="Retrovirus-related Pol polyprotein from transposon TNT 1-94-like beta-barrel" evidence="2">
    <location>
        <begin position="324"/>
        <end position="400"/>
    </location>
</feature>
<keyword evidence="4" id="KW-1185">Reference proteome</keyword>
<feature type="compositionally biased region" description="Basic and acidic residues" evidence="1">
    <location>
        <begin position="232"/>
        <end position="257"/>
    </location>
</feature>
<dbReference type="AlphaFoldDB" id="A0A0C3QD13"/>
<organism evidence="3 4">
    <name type="scientific">Tulasnella calospora MUT 4182</name>
    <dbReference type="NCBI Taxonomy" id="1051891"/>
    <lineage>
        <taxon>Eukaryota</taxon>
        <taxon>Fungi</taxon>
        <taxon>Dikarya</taxon>
        <taxon>Basidiomycota</taxon>
        <taxon>Agaricomycotina</taxon>
        <taxon>Agaricomycetes</taxon>
        <taxon>Cantharellales</taxon>
        <taxon>Tulasnellaceae</taxon>
        <taxon>Tulasnella</taxon>
    </lineage>
</organism>
<protein>
    <recommendedName>
        <fullName evidence="2">Retrovirus-related Pol polyprotein from transposon TNT 1-94-like beta-barrel domain-containing protein</fullName>
    </recommendedName>
</protein>
<dbReference type="Pfam" id="PF22936">
    <property type="entry name" value="Pol_BBD"/>
    <property type="match status" value="1"/>
</dbReference>
<evidence type="ECO:0000313" key="3">
    <source>
        <dbReference type="EMBL" id="KIO22584.1"/>
    </source>
</evidence>
<dbReference type="InterPro" id="IPR054722">
    <property type="entry name" value="PolX-like_BBD"/>
</dbReference>
<dbReference type="OrthoDB" id="3057169at2759"/>
<reference evidence="4" key="2">
    <citation type="submission" date="2015-01" db="EMBL/GenBank/DDBJ databases">
        <title>Evolutionary Origins and Diversification of the Mycorrhizal Mutualists.</title>
        <authorList>
            <consortium name="DOE Joint Genome Institute"/>
            <consortium name="Mycorrhizal Genomics Consortium"/>
            <person name="Kohler A."/>
            <person name="Kuo A."/>
            <person name="Nagy L.G."/>
            <person name="Floudas D."/>
            <person name="Copeland A."/>
            <person name="Barry K.W."/>
            <person name="Cichocki N."/>
            <person name="Veneault-Fourrey C."/>
            <person name="LaButti K."/>
            <person name="Lindquist E.A."/>
            <person name="Lipzen A."/>
            <person name="Lundell T."/>
            <person name="Morin E."/>
            <person name="Murat C."/>
            <person name="Riley R."/>
            <person name="Ohm R."/>
            <person name="Sun H."/>
            <person name="Tunlid A."/>
            <person name="Henrissat B."/>
            <person name="Grigoriev I.V."/>
            <person name="Hibbett D.S."/>
            <person name="Martin F."/>
        </authorList>
    </citation>
    <scope>NUCLEOTIDE SEQUENCE [LARGE SCALE GENOMIC DNA]</scope>
    <source>
        <strain evidence="4">MUT 4182</strain>
    </source>
</reference>
<evidence type="ECO:0000259" key="2">
    <source>
        <dbReference type="Pfam" id="PF22936"/>
    </source>
</evidence>
<dbReference type="STRING" id="1051891.A0A0C3QD13"/>
<gene>
    <name evidence="3" type="ORF">M407DRAFT_27912</name>
</gene>
<sequence>MAAAFSLDAYDIINGSDVRHGTSATLQRDWDKQRNKFMGYLLGTLDQAHRAIIQNITAKDVKAMWETLNNYYQSKDASTRFFATQKMMTVTFRDADHADESPLEFGSRAVDAGNQLKNLLPPESSTAPATAVGTCSTNQSHAITIVITKGTTTTGFSASTLVNEFVVSIIILGLAANEEAKMVRHAIMTGSRTIADTLKELKNTTQQARSNEIGTMTTAALAAKSFRGKMNRRPDRKNWQPHFCKEHGPNKSHDTKDCRFISGQTSGAKVAAEEPPERASITGTSTENANVMEAGPEKAAIAGISKVACPPRLRKCTEVADTIWNVDSEATPHMTPNQHWIRNMQPCRIPIKRANDHTVYATGKRSVVFNPVRLESVVISRVLYVPALANNLLCLPFLTQNYVL</sequence>
<accession>A0A0C3QD13</accession>
<dbReference type="Proteomes" id="UP000054248">
    <property type="component" value="Unassembled WGS sequence"/>
</dbReference>
<reference evidence="3 4" key="1">
    <citation type="submission" date="2014-04" db="EMBL/GenBank/DDBJ databases">
        <authorList>
            <consortium name="DOE Joint Genome Institute"/>
            <person name="Kuo A."/>
            <person name="Girlanda M."/>
            <person name="Perotto S."/>
            <person name="Kohler A."/>
            <person name="Nagy L.G."/>
            <person name="Floudas D."/>
            <person name="Copeland A."/>
            <person name="Barry K.W."/>
            <person name="Cichocki N."/>
            <person name="Veneault-Fourrey C."/>
            <person name="LaButti K."/>
            <person name="Lindquist E.A."/>
            <person name="Lipzen A."/>
            <person name="Lundell T."/>
            <person name="Morin E."/>
            <person name="Murat C."/>
            <person name="Sun H."/>
            <person name="Tunlid A."/>
            <person name="Henrissat B."/>
            <person name="Grigoriev I.V."/>
            <person name="Hibbett D.S."/>
            <person name="Martin F."/>
            <person name="Nordberg H.P."/>
            <person name="Cantor M.N."/>
            <person name="Hua S.X."/>
        </authorList>
    </citation>
    <scope>NUCLEOTIDE SEQUENCE [LARGE SCALE GENOMIC DNA]</scope>
    <source>
        <strain evidence="3 4">MUT 4182</strain>
    </source>
</reference>
<proteinExistence type="predicted"/>